<evidence type="ECO:0000256" key="1">
    <source>
        <dbReference type="ARBA" id="ARBA00093770"/>
    </source>
</evidence>
<dbReference type="AlphaFoldDB" id="I0IPJ3"/>
<dbReference type="KEGG" id="lfc:LFE_1510"/>
<proteinExistence type="inferred from homology"/>
<accession>I0IPJ3</accession>
<reference evidence="3" key="2">
    <citation type="submission" date="2012-03" db="EMBL/GenBank/DDBJ databases">
        <title>The complete genome sequence of the pioneer microbe on fresh volcanic deposit, Leptospirillum ferrooxidans strain C2-3.</title>
        <authorList>
            <person name="Fujimura R."/>
            <person name="Sato Y."/>
            <person name="Nishizawa T."/>
            <person name="Nanba K."/>
            <person name="Oshima K."/>
            <person name="Hattori M."/>
            <person name="Kamijo T."/>
            <person name="Ohta H."/>
        </authorList>
    </citation>
    <scope>NUCLEOTIDE SEQUENCE [LARGE SCALE GENOMIC DNA]</scope>
    <source>
        <strain evidence="3">C2-3</strain>
    </source>
</reference>
<dbReference type="Pfam" id="PF11307">
    <property type="entry name" value="DUF3109"/>
    <property type="match status" value="1"/>
</dbReference>
<name>I0IPJ3_LEPFC</name>
<evidence type="ECO:0000313" key="2">
    <source>
        <dbReference type="EMBL" id="BAM07192.1"/>
    </source>
</evidence>
<dbReference type="STRING" id="1162668.LFE_1510"/>
<organism evidence="2 3">
    <name type="scientific">Leptospirillum ferrooxidans (strain C2-3)</name>
    <dbReference type="NCBI Taxonomy" id="1162668"/>
    <lineage>
        <taxon>Bacteria</taxon>
        <taxon>Pseudomonadati</taxon>
        <taxon>Nitrospirota</taxon>
        <taxon>Nitrospiria</taxon>
        <taxon>Nitrospirales</taxon>
        <taxon>Nitrospiraceae</taxon>
        <taxon>Leptospirillum</taxon>
    </lineage>
</organism>
<dbReference type="RefSeq" id="WP_014449679.1">
    <property type="nucleotide sequence ID" value="NC_017094.1"/>
</dbReference>
<comment type="similarity">
    <text evidence="1">Belongs to the Rv0495c family.</text>
</comment>
<protein>
    <recommendedName>
        <fullName evidence="4">DUF3109 family protein</fullName>
    </recommendedName>
</protein>
<keyword evidence="3" id="KW-1185">Reference proteome</keyword>
<reference evidence="2 3" key="1">
    <citation type="journal article" date="2012" name="J. Bacteriol.">
        <title>Complete Genome Sequence of Leptospirillum ferrooxidans Strain C2-3, Isolated from a Fresh Volcanic Ash Deposit on the Island of Miyake, Japan.</title>
        <authorList>
            <person name="Fujimura R."/>
            <person name="Sato Y."/>
            <person name="Nishizawa T."/>
            <person name="Oshima K."/>
            <person name="Kim S.-W."/>
            <person name="Hattori M."/>
            <person name="Kamijo T."/>
            <person name="Ohta H."/>
        </authorList>
    </citation>
    <scope>NUCLEOTIDE SEQUENCE [LARGE SCALE GENOMIC DNA]</scope>
    <source>
        <strain evidence="2 3">C2-3</strain>
    </source>
</reference>
<dbReference type="InterPro" id="IPR021458">
    <property type="entry name" value="Rv0495c"/>
</dbReference>
<evidence type="ECO:0008006" key="4">
    <source>
        <dbReference type="Google" id="ProtNLM"/>
    </source>
</evidence>
<sequence length="238" mass="26898">MSNAAFIPFPSREIPYVRINGVLVDPQLWMTVYDCNVTTQNCHSMCCYRSNILAPGEADRIFPHMEGILPYMTPQKQKIFEKRGTFVADCRTQCPDGCELDGDEVLAMARAIDLESDYRCNEIVRQGGEGGEEMDSCIFLTKNDRMENVCSIHAYAIDQGMNWMALKPLDCVQYPLGVYNKDGETILRSQSTPYLSHLPCHDSGIGPLMYRSMEGTIRFLMGDDFFVALDHHVRSLGL</sequence>
<evidence type="ECO:0000313" key="3">
    <source>
        <dbReference type="Proteomes" id="UP000007382"/>
    </source>
</evidence>
<dbReference type="OrthoDB" id="9810256at2"/>
<dbReference type="PATRIC" id="fig|1162668.3.peg.1788"/>
<dbReference type="EMBL" id="AP012342">
    <property type="protein sequence ID" value="BAM07192.1"/>
    <property type="molecule type" value="Genomic_DNA"/>
</dbReference>
<dbReference type="HOGENOM" id="CLU_1164716_0_0_0"/>
<gene>
    <name evidence="2" type="ordered locus">LFE_1510</name>
</gene>
<dbReference type="Proteomes" id="UP000007382">
    <property type="component" value="Chromosome"/>
</dbReference>